<dbReference type="InterPro" id="IPR038765">
    <property type="entry name" value="Papain-like_cys_pep_sf"/>
</dbReference>
<comment type="caution">
    <text evidence="3">The sequence shown here is derived from an EMBL/GenBank/DDBJ whole genome shotgun (WGS) entry which is preliminary data.</text>
</comment>
<evidence type="ECO:0000313" key="4">
    <source>
        <dbReference type="Proteomes" id="UP001055712"/>
    </source>
</evidence>
<dbReference type="Gene3D" id="3.90.70.80">
    <property type="match status" value="1"/>
</dbReference>
<gene>
    <name evidence="3" type="ORF">D9Q98_005116</name>
</gene>
<dbReference type="Pfam" id="PF02338">
    <property type="entry name" value="OTU"/>
    <property type="match status" value="1"/>
</dbReference>
<dbReference type="Proteomes" id="UP001055712">
    <property type="component" value="Unassembled WGS sequence"/>
</dbReference>
<reference evidence="3" key="1">
    <citation type="journal article" date="2019" name="Plant J.">
        <title>Chlorella vulgaris genome assembly and annotation reveals the molecular basis for metabolic acclimation to high light conditions.</title>
        <authorList>
            <person name="Cecchin M."/>
            <person name="Marcolungo L."/>
            <person name="Rossato M."/>
            <person name="Girolomoni L."/>
            <person name="Cosentino E."/>
            <person name="Cuine S."/>
            <person name="Li-Beisson Y."/>
            <person name="Delledonne M."/>
            <person name="Ballottari M."/>
        </authorList>
    </citation>
    <scope>NUCLEOTIDE SEQUENCE</scope>
    <source>
        <strain evidence="3">211/11P</strain>
    </source>
</reference>
<evidence type="ECO:0000259" key="2">
    <source>
        <dbReference type="Pfam" id="PF02338"/>
    </source>
</evidence>
<evidence type="ECO:0000313" key="3">
    <source>
        <dbReference type="EMBL" id="KAI3430523.1"/>
    </source>
</evidence>
<dbReference type="EMBL" id="SIDB01000007">
    <property type="protein sequence ID" value="KAI3430523.1"/>
    <property type="molecule type" value="Genomic_DNA"/>
</dbReference>
<keyword evidence="4" id="KW-1185">Reference proteome</keyword>
<dbReference type="OrthoDB" id="415023at2759"/>
<reference evidence="3" key="2">
    <citation type="submission" date="2020-11" db="EMBL/GenBank/DDBJ databases">
        <authorList>
            <person name="Cecchin M."/>
            <person name="Marcolungo L."/>
            <person name="Rossato M."/>
            <person name="Girolomoni L."/>
            <person name="Cosentino E."/>
            <person name="Cuine S."/>
            <person name="Li-Beisson Y."/>
            <person name="Delledonne M."/>
            <person name="Ballottari M."/>
        </authorList>
    </citation>
    <scope>NUCLEOTIDE SEQUENCE</scope>
    <source>
        <strain evidence="3">211/11P</strain>
        <tissue evidence="3">Whole cell</tissue>
    </source>
</reference>
<dbReference type="AlphaFoldDB" id="A0A9D4TNH4"/>
<proteinExistence type="predicted"/>
<name>A0A9D4TNH4_CHLVU</name>
<feature type="region of interest" description="Disordered" evidence="1">
    <location>
        <begin position="78"/>
        <end position="114"/>
    </location>
</feature>
<evidence type="ECO:0000256" key="1">
    <source>
        <dbReference type="SAM" id="MobiDB-lite"/>
    </source>
</evidence>
<feature type="domain" description="OTU" evidence="2">
    <location>
        <begin position="201"/>
        <end position="292"/>
    </location>
</feature>
<feature type="compositionally biased region" description="Low complexity" evidence="1">
    <location>
        <begin position="78"/>
        <end position="102"/>
    </location>
</feature>
<dbReference type="SUPFAM" id="SSF54001">
    <property type="entry name" value="Cysteine proteinases"/>
    <property type="match status" value="1"/>
</dbReference>
<organism evidence="3 4">
    <name type="scientific">Chlorella vulgaris</name>
    <name type="common">Green alga</name>
    <dbReference type="NCBI Taxonomy" id="3077"/>
    <lineage>
        <taxon>Eukaryota</taxon>
        <taxon>Viridiplantae</taxon>
        <taxon>Chlorophyta</taxon>
        <taxon>core chlorophytes</taxon>
        <taxon>Trebouxiophyceae</taxon>
        <taxon>Chlorellales</taxon>
        <taxon>Chlorellaceae</taxon>
        <taxon>Chlorella clade</taxon>
        <taxon>Chlorella</taxon>
    </lineage>
</organism>
<accession>A0A9D4TNH4</accession>
<dbReference type="InterPro" id="IPR003323">
    <property type="entry name" value="OTU_dom"/>
</dbReference>
<protein>
    <recommendedName>
        <fullName evidence="2">OTU domain-containing protein</fullName>
    </recommendedName>
</protein>
<sequence>MLCGGRLALLSHPSFGDRSIDDLECTSRQLTVHDDLTRIAQESAVFSSLALQVTAFICNLDEATVNCGAADAASHTARLSSSSTHAATSLSRSSSGHSSELGSGTGGGASVNGSANSNAGARAAISAAASPSNFQRLRASPDRESGFGWRDSRAAFELALRRENRVERMVARSDPVAAEKRLMQRLLVARLEAVPFKGCTSGDALFEALALALWGTTLFATSLRTLAVSYAAAHPEEYRCFLGDDWQLYLSAMARPGTPGDELMLRAVSDHFGLPINIATSDAFMWFQRYSPVKTMSQREVTLAFLGPNTWMPVRRQSAITNLKLSLSGSSEWRLARDLRRKMSQQDGHPPATP</sequence>